<dbReference type="Proteomes" id="UP000298277">
    <property type="component" value="Unassembled WGS sequence"/>
</dbReference>
<reference evidence="1" key="1">
    <citation type="journal article" date="2019" name="PLoS Negl. Trop. Dis.">
        <title>Revisiting the worldwide diversity of Leptospira species in the environment.</title>
        <authorList>
            <person name="Vincent A.T."/>
            <person name="Schiettekatte O."/>
            <person name="Bourhy P."/>
            <person name="Veyrier F.J."/>
            <person name="Picardeau M."/>
        </authorList>
    </citation>
    <scope>NUCLEOTIDE SEQUENCE [LARGE SCALE GENOMIC DNA]</scope>
    <source>
        <strain evidence="1">201800299</strain>
    </source>
</reference>
<name>A0A5F1YD34_9LEPT</name>
<sequence length="103" mass="11773">MKYFVPLYSSNDPNDPASSGVWSAWELDRSVFRKGDFQFDLVRRGERFELRRKNILPVCLKEIDAGGYALLILAANHGHCETVRCLISLGDDVIQRIQTETRS</sequence>
<proteinExistence type="predicted"/>
<organism evidence="1 2">
    <name type="scientific">Leptospira gomenensis</name>
    <dbReference type="NCBI Taxonomy" id="2484974"/>
    <lineage>
        <taxon>Bacteria</taxon>
        <taxon>Pseudomonadati</taxon>
        <taxon>Spirochaetota</taxon>
        <taxon>Spirochaetia</taxon>
        <taxon>Leptospirales</taxon>
        <taxon>Leptospiraceae</taxon>
        <taxon>Leptospira</taxon>
    </lineage>
</organism>
<accession>A0A5F1YD34</accession>
<evidence type="ECO:0000313" key="1">
    <source>
        <dbReference type="EMBL" id="TGK35560.1"/>
    </source>
</evidence>
<protein>
    <recommendedName>
        <fullName evidence="3">Ankyrin repeat domain-containing protein</fullName>
    </recommendedName>
</protein>
<evidence type="ECO:0000313" key="2">
    <source>
        <dbReference type="Proteomes" id="UP000298277"/>
    </source>
</evidence>
<dbReference type="AlphaFoldDB" id="A0A5F1YD34"/>
<comment type="caution">
    <text evidence="1">The sequence shown here is derived from an EMBL/GenBank/DDBJ whole genome shotgun (WGS) entry which is preliminary data.</text>
</comment>
<keyword evidence="2" id="KW-1185">Reference proteome</keyword>
<dbReference type="InterPro" id="IPR036770">
    <property type="entry name" value="Ankyrin_rpt-contain_sf"/>
</dbReference>
<dbReference type="Gene3D" id="1.25.40.20">
    <property type="entry name" value="Ankyrin repeat-containing domain"/>
    <property type="match status" value="1"/>
</dbReference>
<evidence type="ECO:0008006" key="3">
    <source>
        <dbReference type="Google" id="ProtNLM"/>
    </source>
</evidence>
<dbReference type="EMBL" id="RQFA01000028">
    <property type="protein sequence ID" value="TGK35560.1"/>
    <property type="molecule type" value="Genomic_DNA"/>
</dbReference>
<dbReference type="RefSeq" id="WP_135736160.1">
    <property type="nucleotide sequence ID" value="NZ_RQEZ01000107.1"/>
</dbReference>
<gene>
    <name evidence="1" type="ORF">EHQ17_06450</name>
</gene>